<dbReference type="Proteomes" id="UP000279271">
    <property type="component" value="Unassembled WGS sequence"/>
</dbReference>
<reference evidence="5 7" key="1">
    <citation type="journal article" date="2014" name="BMC Genomics">
        <title>Oil accumulation mechanisms of the oleaginous microalga Chlorella protothecoides revealed through its genome, transcriptomes, and proteomes.</title>
        <authorList>
            <person name="Gao C."/>
            <person name="Wang Y."/>
            <person name="Shen Y."/>
            <person name="Yan D."/>
            <person name="He X."/>
            <person name="Dai J."/>
            <person name="Wu Q."/>
        </authorList>
    </citation>
    <scope>NUCLEOTIDE SEQUENCE [LARGE SCALE GENOMIC DNA]</scope>
    <source>
        <strain evidence="5 7">0710</strain>
    </source>
</reference>
<dbReference type="OrthoDB" id="610608at2759"/>
<dbReference type="RefSeq" id="XP_011398088.1">
    <property type="nucleotide sequence ID" value="XM_011399786.1"/>
</dbReference>
<evidence type="ECO:0000256" key="1">
    <source>
        <dbReference type="ARBA" id="ARBA00005147"/>
    </source>
</evidence>
<dbReference type="Proteomes" id="UP000028924">
    <property type="component" value="Unassembled WGS sequence"/>
</dbReference>
<reference evidence="6" key="3">
    <citation type="submission" date="2018-10" db="EMBL/GenBank/DDBJ databases">
        <authorList>
            <person name="Hovde B."/>
            <person name="Zhang X."/>
        </authorList>
    </citation>
    <scope>NUCLEOTIDE SEQUENCE [LARGE SCALE GENOMIC DNA]</scope>
    <source>
        <strain evidence="6">UTEX 25</strain>
    </source>
</reference>
<dbReference type="SUPFAM" id="SSF56176">
    <property type="entry name" value="FAD-binding/transporter-associated domain-like"/>
    <property type="match status" value="1"/>
</dbReference>
<dbReference type="InterPro" id="IPR010031">
    <property type="entry name" value="FAD_lactone_oxidase-like"/>
</dbReference>
<comment type="pathway">
    <text evidence="1">Cofactor biosynthesis; L-ascorbate biosynthesis.</text>
</comment>
<dbReference type="eggNOG" id="KOG4730">
    <property type="taxonomic scope" value="Eukaryota"/>
</dbReference>
<dbReference type="UniPathway" id="UPA00132"/>
<evidence type="ECO:0000313" key="6">
    <source>
        <dbReference type="EMBL" id="RMZ53773.1"/>
    </source>
</evidence>
<name>A0A087SHJ3_AUXPR</name>
<evidence type="ECO:0000256" key="2">
    <source>
        <dbReference type="ARBA" id="ARBA00023002"/>
    </source>
</evidence>
<dbReference type="GO" id="GO:0019853">
    <property type="term" value="P:L-ascorbic acid biosynthetic process"/>
    <property type="evidence" value="ECO:0007669"/>
    <property type="project" value="UniProtKB-UniPathway"/>
</dbReference>
<reference evidence="8" key="2">
    <citation type="journal article" date="2018" name="Algal Res.">
        <title>Characterization of plant carbon substrate utilization by Auxenochlorella protothecoides.</title>
        <authorList>
            <person name="Vogler B.W."/>
            <person name="Starkenburg S.R."/>
            <person name="Sudasinghe N."/>
            <person name="Schambach J.Y."/>
            <person name="Rollin J.A."/>
            <person name="Pattathil S."/>
            <person name="Barry A.N."/>
        </authorList>
    </citation>
    <scope>NUCLEOTIDE SEQUENCE [LARGE SCALE GENOMIC DNA]</scope>
    <source>
        <strain evidence="8">UTEX 25</strain>
    </source>
</reference>
<dbReference type="Gene3D" id="3.30.465.10">
    <property type="match status" value="1"/>
</dbReference>
<dbReference type="AlphaFoldDB" id="A0A087SHJ3"/>
<gene>
    <name evidence="6" type="ORF">APUTEX25_003912</name>
    <name evidence="5" type="ORF">F751_6152</name>
</gene>
<dbReference type="EMBL" id="KL662112">
    <property type="protein sequence ID" value="KFM25197.1"/>
    <property type="molecule type" value="Genomic_DNA"/>
</dbReference>
<organism evidence="5 7">
    <name type="scientific">Auxenochlorella protothecoides</name>
    <name type="common">Green microalga</name>
    <name type="synonym">Chlorella protothecoides</name>
    <dbReference type="NCBI Taxonomy" id="3075"/>
    <lineage>
        <taxon>Eukaryota</taxon>
        <taxon>Viridiplantae</taxon>
        <taxon>Chlorophyta</taxon>
        <taxon>core chlorophytes</taxon>
        <taxon>Trebouxiophyceae</taxon>
        <taxon>Chlorellales</taxon>
        <taxon>Chlorellaceae</taxon>
        <taxon>Auxenochlorella</taxon>
    </lineage>
</organism>
<dbReference type="InterPro" id="IPR007173">
    <property type="entry name" value="ALO_C"/>
</dbReference>
<dbReference type="KEGG" id="apro:F751_6152"/>
<dbReference type="PROSITE" id="PS51257">
    <property type="entry name" value="PROKAR_LIPOPROTEIN"/>
    <property type="match status" value="1"/>
</dbReference>
<dbReference type="GeneID" id="23617543"/>
<dbReference type="InterPro" id="IPR036318">
    <property type="entry name" value="FAD-bd_PCMH-like_sf"/>
</dbReference>
<dbReference type="PANTHER" id="PTHR43762">
    <property type="entry name" value="L-GULONOLACTONE OXIDASE"/>
    <property type="match status" value="1"/>
</dbReference>
<dbReference type="GO" id="GO:0016020">
    <property type="term" value="C:membrane"/>
    <property type="evidence" value="ECO:0007669"/>
    <property type="project" value="InterPro"/>
</dbReference>
<dbReference type="GO" id="GO:0050660">
    <property type="term" value="F:flavin adenine dinucleotide binding"/>
    <property type="evidence" value="ECO:0007669"/>
    <property type="project" value="InterPro"/>
</dbReference>
<protein>
    <recommendedName>
        <fullName evidence="4">D-arabinono-1,4-lactone oxidase C-terminal domain-containing protein</fullName>
    </recommendedName>
</protein>
<sequence length="578" mass="63126">MASPRACRSLAMVLGMLIACVHAQGPSSYNCRMAGEAANSACGLPYALSNFQGNFACDSEVLVGRPKDIGELQTLVESFPKVKANGVGGSWWKQNFCAGNDSQSINIVMTELQTTLDSILSPPNPEQWRGAKPPSTFPIQVDEQSRTVTVAAGVPQRVLLDYLSEYRHGTQPAGWTLPAFSWFIDQTIGGAVVEIAAVLANGTLATFSAASDPHLFKAFGVSAGRLGIIVKLKMTIIPQQAISRSKQDLTLARFADQVTATQEAYKAAKAAKDNLAVQKALFSVHETQALWLVERDTLWRVDYQHLFKEPEEVLENLNFSMDPTMHSFSGPNDQTVFAQATKAPLRANAAMTTNPAYWGVVYSAGAQTYVRPGTFETRKAYMSVTEATTRISTTLAPYIQMEVAIPLEIAGTCLKEVNKVVYGRGSQVSRDFRNPALIRFVSGEPFYLSPTHGGPRMYVNIEDWLTLSGTPNKGYDQVLKTFRGPKCQGRLHWGKGGWPEYASCFDGATEYPDSWCHFGCAVQTLDPYAKFEGVGADRTAVWTWNATRNGTVVPFDTCCTDTGFSPECTCASRTDCHA</sequence>
<dbReference type="InterPro" id="IPR016169">
    <property type="entry name" value="FAD-bd_PCMH_sub2"/>
</dbReference>
<feature type="domain" description="D-arabinono-1,4-lactone oxidase C-terminal" evidence="4">
    <location>
        <begin position="394"/>
        <end position="533"/>
    </location>
</feature>
<keyword evidence="3" id="KW-0732">Signal</keyword>
<reference evidence="6" key="4">
    <citation type="submission" date="2018-11" db="EMBL/GenBank/DDBJ databases">
        <title>Characterization of plant carbon substrate utilization by Auxenochlorella protothecoides.</title>
        <authorList>
            <person name="Vogler B.W."/>
            <person name="Starkenburg S.R."/>
            <person name="Sudasinghe N."/>
            <person name="Schambach J.Y."/>
            <person name="Rollin J.A."/>
            <person name="Pattathil S."/>
            <person name="Barry A.N."/>
        </authorList>
    </citation>
    <scope>NUCLEOTIDE SEQUENCE [LARGE SCALE GENOMIC DNA]</scope>
    <source>
        <strain evidence="6">UTEX 25</strain>
    </source>
</reference>
<dbReference type="PANTHER" id="PTHR43762:SF5">
    <property type="entry name" value="FAD-BINDING PCMH-TYPE DOMAIN-CONTAINING PROTEIN"/>
    <property type="match status" value="1"/>
</dbReference>
<keyword evidence="7" id="KW-1185">Reference proteome</keyword>
<dbReference type="STRING" id="3075.A0A087SHJ3"/>
<feature type="chain" id="PRO_5040666212" description="D-arabinono-1,4-lactone oxidase C-terminal domain-containing protein" evidence="3">
    <location>
        <begin position="24"/>
        <end position="578"/>
    </location>
</feature>
<evidence type="ECO:0000256" key="3">
    <source>
        <dbReference type="SAM" id="SignalP"/>
    </source>
</evidence>
<dbReference type="GO" id="GO:0003885">
    <property type="term" value="F:D-arabinono-1,4-lactone oxidase activity"/>
    <property type="evidence" value="ECO:0007669"/>
    <property type="project" value="InterPro"/>
</dbReference>
<dbReference type="Pfam" id="PF04030">
    <property type="entry name" value="ALO"/>
    <property type="match status" value="1"/>
</dbReference>
<proteinExistence type="predicted"/>
<evidence type="ECO:0000313" key="8">
    <source>
        <dbReference type="Proteomes" id="UP000279271"/>
    </source>
</evidence>
<evidence type="ECO:0000259" key="4">
    <source>
        <dbReference type="Pfam" id="PF04030"/>
    </source>
</evidence>
<evidence type="ECO:0000313" key="5">
    <source>
        <dbReference type="EMBL" id="KFM25197.1"/>
    </source>
</evidence>
<dbReference type="Gene3D" id="3.30.70.2520">
    <property type="match status" value="1"/>
</dbReference>
<keyword evidence="2" id="KW-0560">Oxidoreductase</keyword>
<dbReference type="EMBL" id="QOKY01000195">
    <property type="protein sequence ID" value="RMZ53773.1"/>
    <property type="molecule type" value="Genomic_DNA"/>
</dbReference>
<accession>A0A087SHJ3</accession>
<feature type="signal peptide" evidence="3">
    <location>
        <begin position="1"/>
        <end position="23"/>
    </location>
</feature>
<evidence type="ECO:0000313" key="7">
    <source>
        <dbReference type="Proteomes" id="UP000028924"/>
    </source>
</evidence>